<dbReference type="PANTHER" id="PTHR22847:SF637">
    <property type="entry name" value="WD REPEAT DOMAIN 5B"/>
    <property type="match status" value="1"/>
</dbReference>
<dbReference type="PROSITE" id="PS50294">
    <property type="entry name" value="WD_REPEATS_REGION"/>
    <property type="match status" value="4"/>
</dbReference>
<feature type="repeat" description="WD" evidence="3">
    <location>
        <begin position="354"/>
        <end position="397"/>
    </location>
</feature>
<dbReference type="CDD" id="cd00200">
    <property type="entry name" value="WD40"/>
    <property type="match status" value="1"/>
</dbReference>
<dbReference type="InterPro" id="IPR020472">
    <property type="entry name" value="WD40_PAC1"/>
</dbReference>
<evidence type="ECO:0000256" key="2">
    <source>
        <dbReference type="ARBA" id="ARBA00022737"/>
    </source>
</evidence>
<dbReference type="AlphaFoldDB" id="X6P9N2"/>
<dbReference type="PRINTS" id="PR00320">
    <property type="entry name" value="GPROTEINBRPT"/>
</dbReference>
<feature type="coiled-coil region" evidence="4">
    <location>
        <begin position="219"/>
        <end position="328"/>
    </location>
</feature>
<proteinExistence type="predicted"/>
<reference evidence="5 6" key="1">
    <citation type="journal article" date="2013" name="Curr. Biol.">
        <title>The Genome of the Foraminiferan Reticulomyxa filosa.</title>
        <authorList>
            <person name="Glockner G."/>
            <person name="Hulsmann N."/>
            <person name="Schleicher M."/>
            <person name="Noegel A.A."/>
            <person name="Eichinger L."/>
            <person name="Gallinger C."/>
            <person name="Pawlowski J."/>
            <person name="Sierra R."/>
            <person name="Euteneuer U."/>
            <person name="Pillet L."/>
            <person name="Moustafa A."/>
            <person name="Platzer M."/>
            <person name="Groth M."/>
            <person name="Szafranski K."/>
            <person name="Schliwa M."/>
        </authorList>
    </citation>
    <scope>NUCLEOTIDE SEQUENCE [LARGE SCALE GENOMIC DNA]</scope>
</reference>
<dbReference type="Gene3D" id="3.30.40.10">
    <property type="entry name" value="Zinc/RING finger domain, C3HC4 (zinc finger)"/>
    <property type="match status" value="1"/>
</dbReference>
<dbReference type="InterPro" id="IPR019775">
    <property type="entry name" value="WD40_repeat_CS"/>
</dbReference>
<gene>
    <name evidence="5" type="ORF">RFI_02231</name>
</gene>
<dbReference type="PANTHER" id="PTHR22847">
    <property type="entry name" value="WD40 REPEAT PROTEIN"/>
    <property type="match status" value="1"/>
</dbReference>
<dbReference type="OrthoDB" id="8883818at2759"/>
<dbReference type="Proteomes" id="UP000023152">
    <property type="component" value="Unassembled WGS sequence"/>
</dbReference>
<organism evidence="5 6">
    <name type="scientific">Reticulomyxa filosa</name>
    <dbReference type="NCBI Taxonomy" id="46433"/>
    <lineage>
        <taxon>Eukaryota</taxon>
        <taxon>Sar</taxon>
        <taxon>Rhizaria</taxon>
        <taxon>Retaria</taxon>
        <taxon>Foraminifera</taxon>
        <taxon>Monothalamids</taxon>
        <taxon>Reticulomyxidae</taxon>
        <taxon>Reticulomyxa</taxon>
    </lineage>
</organism>
<feature type="repeat" description="WD" evidence="3">
    <location>
        <begin position="518"/>
        <end position="544"/>
    </location>
</feature>
<protein>
    <submittedName>
        <fullName evidence="5">WD-repeat protein</fullName>
    </submittedName>
</protein>
<dbReference type="SMART" id="SM00320">
    <property type="entry name" value="WD40"/>
    <property type="match status" value="7"/>
</dbReference>
<evidence type="ECO:0000256" key="3">
    <source>
        <dbReference type="PROSITE-ProRule" id="PRU00221"/>
    </source>
</evidence>
<dbReference type="InterPro" id="IPR036322">
    <property type="entry name" value="WD40_repeat_dom_sf"/>
</dbReference>
<dbReference type="InterPro" id="IPR013083">
    <property type="entry name" value="Znf_RING/FYVE/PHD"/>
</dbReference>
<dbReference type="Gene3D" id="2.130.10.10">
    <property type="entry name" value="YVTN repeat-like/Quinoprotein amine dehydrogenase"/>
    <property type="match status" value="3"/>
</dbReference>
<feature type="repeat" description="WD" evidence="3">
    <location>
        <begin position="593"/>
        <end position="642"/>
    </location>
</feature>
<evidence type="ECO:0000313" key="5">
    <source>
        <dbReference type="EMBL" id="ETO34861.1"/>
    </source>
</evidence>
<dbReference type="EMBL" id="ASPP01002220">
    <property type="protein sequence ID" value="ETO34861.1"/>
    <property type="molecule type" value="Genomic_DNA"/>
</dbReference>
<feature type="repeat" description="WD" evidence="3">
    <location>
        <begin position="545"/>
        <end position="592"/>
    </location>
</feature>
<keyword evidence="1 3" id="KW-0853">WD repeat</keyword>
<dbReference type="SUPFAM" id="SSF50978">
    <property type="entry name" value="WD40 repeat-like"/>
    <property type="match status" value="1"/>
</dbReference>
<sequence length="687" mass="79530">MNTGKSEETKIGVDPLSLEQQCFDKKWILQLNEREQINDFICLICKQIANNPFEIICPEHDSLDELLIVGEACLAQYLNSNNSCPVQPHDNCRYNKIKTMQKQILNLTVICPRQFQQDAKVSNNGNEEGQASEMVMCNFKGKLKELNDHLESVCPLKFSNCWFKSFGCDHICFKRDLDEHLIGNMKVHFDLVMKAFNSLQQSIQLYQVFFCLCFDYCYLLSNKKEIEQLKKEMQLKEKNDQDNAKLINENASLKQQLLQYQQDVQSSNFYQQTILMELEKLKLEIKTKNDELKVRNDELKKTKEDLQLKEKEIKKMQVRNNNESKNENVYFSALKKYSTIPFDLFHSSQLIKTLTGHSDIVRNIDYLSFNDSQYICSGSADKTVCVWDIKTCKQLKHFKQHPTQVFCVKFSPYHYHNKHCSVICSSSDDTILRFWDFINDKEIQTLDGHTKRITSMQFSSFNDGQYLCSGSFDKTIRLWDVETSTSSHVFNGHTNWIWCVEFSPLQSDNIDMSMTGGSGYTICSGSEDTTIRLWDIETSKELIVFKGHEHAVNSIKYSPYEINNNSGNTICSGSDDETVRLWDIRSGKEIHIFKGHTHDVLCVAYPPLKRSNNNATFDMICSGSSDNTIRFWDVRTNKQFHEIKGEEKDKGIRCIAFLPISNNESRNEIKSYALCYGSMNGPIHVWG</sequence>
<dbReference type="SUPFAM" id="SSF49599">
    <property type="entry name" value="TRAF domain-like"/>
    <property type="match status" value="1"/>
</dbReference>
<accession>X6P9N2</accession>
<dbReference type="GO" id="GO:1990234">
    <property type="term" value="C:transferase complex"/>
    <property type="evidence" value="ECO:0007669"/>
    <property type="project" value="UniProtKB-ARBA"/>
</dbReference>
<dbReference type="InterPro" id="IPR015943">
    <property type="entry name" value="WD40/YVTN_repeat-like_dom_sf"/>
</dbReference>
<comment type="caution">
    <text evidence="5">The sequence shown here is derived from an EMBL/GenBank/DDBJ whole genome shotgun (WGS) entry which is preliminary data.</text>
</comment>
<feature type="repeat" description="WD" evidence="3">
    <location>
        <begin position="398"/>
        <end position="445"/>
    </location>
</feature>
<feature type="repeat" description="WD" evidence="3">
    <location>
        <begin position="446"/>
        <end position="489"/>
    </location>
</feature>
<evidence type="ECO:0000313" key="6">
    <source>
        <dbReference type="Proteomes" id="UP000023152"/>
    </source>
</evidence>
<evidence type="ECO:0000256" key="4">
    <source>
        <dbReference type="SAM" id="Coils"/>
    </source>
</evidence>
<dbReference type="OMA" id="WEGESEC"/>
<dbReference type="PROSITE" id="PS50082">
    <property type="entry name" value="WD_REPEATS_2"/>
    <property type="match status" value="6"/>
</dbReference>
<evidence type="ECO:0000256" key="1">
    <source>
        <dbReference type="ARBA" id="ARBA00022574"/>
    </source>
</evidence>
<name>X6P9N2_RETFI</name>
<dbReference type="Pfam" id="PF00400">
    <property type="entry name" value="WD40"/>
    <property type="match status" value="6"/>
</dbReference>
<keyword evidence="4" id="KW-0175">Coiled coil</keyword>
<dbReference type="InterPro" id="IPR001680">
    <property type="entry name" value="WD40_rpt"/>
</dbReference>
<keyword evidence="6" id="KW-1185">Reference proteome</keyword>
<keyword evidence="2" id="KW-0677">Repeat</keyword>
<dbReference type="PROSITE" id="PS00678">
    <property type="entry name" value="WD_REPEATS_1"/>
    <property type="match status" value="5"/>
</dbReference>